<keyword evidence="2" id="KW-1133">Transmembrane helix</keyword>
<feature type="transmembrane region" description="Helical" evidence="2">
    <location>
        <begin position="167"/>
        <end position="194"/>
    </location>
</feature>
<gene>
    <name evidence="3" type="ORF">Tco_0877791</name>
</gene>
<organism evidence="3 4">
    <name type="scientific">Tanacetum coccineum</name>
    <dbReference type="NCBI Taxonomy" id="301880"/>
    <lineage>
        <taxon>Eukaryota</taxon>
        <taxon>Viridiplantae</taxon>
        <taxon>Streptophyta</taxon>
        <taxon>Embryophyta</taxon>
        <taxon>Tracheophyta</taxon>
        <taxon>Spermatophyta</taxon>
        <taxon>Magnoliopsida</taxon>
        <taxon>eudicotyledons</taxon>
        <taxon>Gunneridae</taxon>
        <taxon>Pentapetalae</taxon>
        <taxon>asterids</taxon>
        <taxon>campanulids</taxon>
        <taxon>Asterales</taxon>
        <taxon>Asteraceae</taxon>
        <taxon>Asteroideae</taxon>
        <taxon>Anthemideae</taxon>
        <taxon>Anthemidinae</taxon>
        <taxon>Tanacetum</taxon>
    </lineage>
</organism>
<protein>
    <submittedName>
        <fullName evidence="3">Uncharacterized protein</fullName>
    </submittedName>
</protein>
<feature type="region of interest" description="Disordered" evidence="1">
    <location>
        <begin position="225"/>
        <end position="245"/>
    </location>
</feature>
<reference evidence="3" key="2">
    <citation type="submission" date="2022-01" db="EMBL/GenBank/DDBJ databases">
        <authorList>
            <person name="Yamashiro T."/>
            <person name="Shiraishi A."/>
            <person name="Satake H."/>
            <person name="Nakayama K."/>
        </authorList>
    </citation>
    <scope>NUCLEOTIDE SEQUENCE</scope>
</reference>
<evidence type="ECO:0000256" key="1">
    <source>
        <dbReference type="SAM" id="MobiDB-lite"/>
    </source>
</evidence>
<feature type="compositionally biased region" description="Acidic residues" evidence="1">
    <location>
        <begin position="226"/>
        <end position="245"/>
    </location>
</feature>
<feature type="transmembrane region" description="Helical" evidence="2">
    <location>
        <begin position="33"/>
        <end position="53"/>
    </location>
</feature>
<reference evidence="3" key="1">
    <citation type="journal article" date="2022" name="Int. J. Mol. Sci.">
        <title>Draft Genome of Tanacetum Coccineum: Genomic Comparison of Closely Related Tanacetum-Family Plants.</title>
        <authorList>
            <person name="Yamashiro T."/>
            <person name="Shiraishi A."/>
            <person name="Nakayama K."/>
            <person name="Satake H."/>
        </authorList>
    </citation>
    <scope>NUCLEOTIDE SEQUENCE</scope>
</reference>
<feature type="transmembrane region" description="Helical" evidence="2">
    <location>
        <begin position="115"/>
        <end position="135"/>
    </location>
</feature>
<accession>A0ABQ5BW61</accession>
<feature type="transmembrane region" description="Helical" evidence="2">
    <location>
        <begin position="87"/>
        <end position="108"/>
    </location>
</feature>
<comment type="caution">
    <text evidence="3">The sequence shown here is derived from an EMBL/GenBank/DDBJ whole genome shotgun (WGS) entry which is preliminary data.</text>
</comment>
<dbReference type="Proteomes" id="UP001151760">
    <property type="component" value="Unassembled WGS sequence"/>
</dbReference>
<keyword evidence="2" id="KW-0812">Transmembrane</keyword>
<evidence type="ECO:0000313" key="3">
    <source>
        <dbReference type="EMBL" id="GJT19085.1"/>
    </source>
</evidence>
<sequence length="245" mass="27232">MLILVDPVICLFELQDLQNCSFLSTCIKVKITVVWFVSSGWSFVSTILGQMTYSVASLTLDSAGSYVMQGAPFTQGMIPSISIDGSISSYCFFPLFCYWCYSFVLIFGFLHRRFLLYYVGSINLWAMWCASPKFVASNSAVQYNGRSNIALQYFWVNPTYDEDFHKVFLQLFGVPVGPVFLLGLLALAIAAACASRAVAMPLAISCWMAAKVMAASRGYGMIHNDEDGDNDANDGDDDEREISWK</sequence>
<proteinExistence type="predicted"/>
<evidence type="ECO:0000256" key="2">
    <source>
        <dbReference type="SAM" id="Phobius"/>
    </source>
</evidence>
<keyword evidence="4" id="KW-1185">Reference proteome</keyword>
<dbReference type="EMBL" id="BQNB010013688">
    <property type="protein sequence ID" value="GJT19085.1"/>
    <property type="molecule type" value="Genomic_DNA"/>
</dbReference>
<keyword evidence="2" id="KW-0472">Membrane</keyword>
<name>A0ABQ5BW61_9ASTR</name>
<evidence type="ECO:0000313" key="4">
    <source>
        <dbReference type="Proteomes" id="UP001151760"/>
    </source>
</evidence>